<dbReference type="CDD" id="cd03806">
    <property type="entry name" value="GT4_ALG11-like"/>
    <property type="match status" value="1"/>
</dbReference>
<comment type="caution">
    <text evidence="15">The sequence shown here is derived from an EMBL/GenBank/DDBJ whole genome shotgun (WGS) entry which is preliminary data.</text>
</comment>
<dbReference type="Pfam" id="PF15924">
    <property type="entry name" value="ALG11_N"/>
    <property type="match status" value="1"/>
</dbReference>
<keyword evidence="5 12" id="KW-0328">Glycosyltransferase</keyword>
<comment type="catalytic activity">
    <reaction evidence="11 12">
        <text>an alpha-D-Man-(1-&gt;3)-[alpha-D-Man-(1-&gt;6)]-beta-D-Man-(1-&gt;4)-beta-D-GlcNAc-(1-&gt;4)-alpha-D-GlcNAc-diphospho-di-trans,poly-cis-dolichol + 2 GDP-alpha-D-mannose = an alpha-D-Man-(1-&gt;2)-alpha-D-Man-(1-&gt;2)-alpha-D-Man-(1-&gt;3)-[alpha-D-Man-(1-&gt;6)]-beta-D-Man-(1-&gt;4)-beta-D-GlcNAc-(1-&gt;4)-alpha-D-GlcNAc-diphospho-di-trans,poly-cis-dolichol + 2 GDP + 2 H(+)</text>
        <dbReference type="Rhea" id="RHEA:29523"/>
        <dbReference type="Rhea" id="RHEA-COMP:19515"/>
        <dbReference type="Rhea" id="RHEA-COMP:19516"/>
        <dbReference type="ChEBI" id="CHEBI:15378"/>
        <dbReference type="ChEBI" id="CHEBI:57527"/>
        <dbReference type="ChEBI" id="CHEBI:58189"/>
        <dbReference type="ChEBI" id="CHEBI:132511"/>
        <dbReference type="ChEBI" id="CHEBI:132515"/>
        <dbReference type="EC" id="2.4.1.131"/>
    </reaction>
    <physiologicalReaction direction="left-to-right" evidence="11 12">
        <dbReference type="Rhea" id="RHEA:29524"/>
    </physiologicalReaction>
</comment>
<evidence type="ECO:0000256" key="9">
    <source>
        <dbReference type="ARBA" id="ARBA00022989"/>
    </source>
</evidence>
<dbReference type="Pfam" id="PF00534">
    <property type="entry name" value="Glycos_transf_1"/>
    <property type="match status" value="1"/>
</dbReference>
<proteinExistence type="inferred from homology"/>
<protein>
    <recommendedName>
        <fullName evidence="4 12">GDP-Man:Man(3)GlcNAc(2)-PP-Dol alpha-1,2-mannosyltransferase</fullName>
        <ecNumber evidence="3 12">2.4.1.131</ecNumber>
    </recommendedName>
</protein>
<sequence length="509" mass="57781">MVIVALIQPLLLLPTIWLVIHIYSLRLCSNNREQRKRLLARLGHAEGEGKRVVGFFHPYCNAGGGGERVLWTAIAAMQRTDSNVINVIYSGDLDASKEQIIAKVKSRFDITLDPTLLDFVFLESRHLVEDSAWPRFTLLGQSLGSMYLAWEAMRKLIPDLYIDTMGYAFTFHVVSLLARVPVGAYVHYPTISTDMLARVRSRKEWHTNTGTISSSPILSSGKLFYYRLFMFYYALSLRKASFLMVNSSWTKNHVDSILQHSDPLLDAVHLLPPLVLLKLLTSRNAPLRTRIVYPPCDTREMAKFPLTPRKRIILSVAQFRPEKDHRTQLHAFQRLLHDHPEYAQQGDRHVQLVLVGGSRNEGDSRRVEDLRQLARTLCIDEHVEFVVNASYPSVLEWLSQASIGLSTMVDEHFGINIVEFMAAGAIPVAHASGGPLKDIIVPFNGECTGFHALTVQEFASAINTVLTLSPEEETPMRWRARAWAVQRFSEEEFERGWNQSGWRTHLAPL</sequence>
<evidence type="ECO:0000256" key="6">
    <source>
        <dbReference type="ARBA" id="ARBA00022679"/>
    </source>
</evidence>
<dbReference type="PANTHER" id="PTHR45919">
    <property type="entry name" value="GDP-MAN:MAN(3)GLCNAC(2)-PP-DOL ALPHA-1,2-MANNOSYLTRANSFERASE"/>
    <property type="match status" value="1"/>
</dbReference>
<keyword evidence="9" id="KW-1133">Transmembrane helix</keyword>
<dbReference type="EMBL" id="CACVBS010000033">
    <property type="protein sequence ID" value="CAA7261541.1"/>
    <property type="molecule type" value="Genomic_DNA"/>
</dbReference>
<dbReference type="InterPro" id="IPR031814">
    <property type="entry name" value="ALG11_N"/>
</dbReference>
<evidence type="ECO:0000313" key="16">
    <source>
        <dbReference type="Proteomes" id="UP000467700"/>
    </source>
</evidence>
<dbReference type="Gene3D" id="3.40.50.2000">
    <property type="entry name" value="Glycogen Phosphorylase B"/>
    <property type="match status" value="1"/>
</dbReference>
<dbReference type="Proteomes" id="UP000467700">
    <property type="component" value="Unassembled WGS sequence"/>
</dbReference>
<evidence type="ECO:0000256" key="1">
    <source>
        <dbReference type="ARBA" id="ARBA00004389"/>
    </source>
</evidence>
<gene>
    <name evidence="15" type="ORF">AAE3_LOCUS3686</name>
</gene>
<evidence type="ECO:0000256" key="3">
    <source>
        <dbReference type="ARBA" id="ARBA00012645"/>
    </source>
</evidence>
<comment type="subcellular location">
    <subcellularLocation>
        <location evidence="1">Endoplasmic reticulum membrane</location>
        <topology evidence="1">Single-pass membrane protein</topology>
    </subcellularLocation>
</comment>
<evidence type="ECO:0000256" key="8">
    <source>
        <dbReference type="ARBA" id="ARBA00022824"/>
    </source>
</evidence>
<reference evidence="15 16" key="1">
    <citation type="submission" date="2020-01" db="EMBL/GenBank/DDBJ databases">
        <authorList>
            <person name="Gupta K D."/>
        </authorList>
    </citation>
    <scope>NUCLEOTIDE SEQUENCE [LARGE SCALE GENOMIC DNA]</scope>
</reference>
<comment type="pathway">
    <text evidence="2 12">Protein modification; protein glycosylation.</text>
</comment>
<dbReference type="EC" id="2.4.1.131" evidence="3 12"/>
<evidence type="ECO:0000256" key="4">
    <source>
        <dbReference type="ARBA" id="ARBA00022018"/>
    </source>
</evidence>
<evidence type="ECO:0000256" key="11">
    <source>
        <dbReference type="ARBA" id="ARBA00045065"/>
    </source>
</evidence>
<dbReference type="InterPro" id="IPR038013">
    <property type="entry name" value="ALG11"/>
</dbReference>
<dbReference type="AlphaFoldDB" id="A0A8S0VXX6"/>
<dbReference type="InterPro" id="IPR001296">
    <property type="entry name" value="Glyco_trans_1"/>
</dbReference>
<evidence type="ECO:0000256" key="5">
    <source>
        <dbReference type="ARBA" id="ARBA00022676"/>
    </source>
</evidence>
<keyword evidence="6 12" id="KW-0808">Transferase</keyword>
<feature type="domain" description="ALG11 mannosyltransferase N-terminal" evidence="14">
    <location>
        <begin position="51"/>
        <end position="257"/>
    </location>
</feature>
<evidence type="ECO:0000256" key="12">
    <source>
        <dbReference type="RuleBase" id="RU367051"/>
    </source>
</evidence>
<dbReference type="SUPFAM" id="SSF53756">
    <property type="entry name" value="UDP-Glycosyltransferase/glycogen phosphorylase"/>
    <property type="match status" value="1"/>
</dbReference>
<evidence type="ECO:0000256" key="10">
    <source>
        <dbReference type="ARBA" id="ARBA00023136"/>
    </source>
</evidence>
<organism evidence="15 16">
    <name type="scientific">Cyclocybe aegerita</name>
    <name type="common">Black poplar mushroom</name>
    <name type="synonym">Agrocybe aegerita</name>
    <dbReference type="NCBI Taxonomy" id="1973307"/>
    <lineage>
        <taxon>Eukaryota</taxon>
        <taxon>Fungi</taxon>
        <taxon>Dikarya</taxon>
        <taxon>Basidiomycota</taxon>
        <taxon>Agaricomycotina</taxon>
        <taxon>Agaricomycetes</taxon>
        <taxon>Agaricomycetidae</taxon>
        <taxon>Agaricales</taxon>
        <taxon>Agaricineae</taxon>
        <taxon>Bolbitiaceae</taxon>
        <taxon>Cyclocybe</taxon>
    </lineage>
</organism>
<evidence type="ECO:0000256" key="7">
    <source>
        <dbReference type="ARBA" id="ARBA00022692"/>
    </source>
</evidence>
<keyword evidence="10" id="KW-0472">Membrane</keyword>
<name>A0A8S0VXX6_CYCAE</name>
<keyword evidence="7" id="KW-0812">Transmembrane</keyword>
<feature type="domain" description="Glycosyl transferase family 1" evidence="13">
    <location>
        <begin position="300"/>
        <end position="480"/>
    </location>
</feature>
<comment type="function">
    <text evidence="12">GDP-Man:Man(3)GlcNAc(2)-PP-Dol alpha-1,2-mannosyltransferase that operates in the biosynthetic pathway of dolichol-linked oligosaccharides, the glycan precursors employed in protein asparagine (N)-glycosylation. The assembly of dolichol-linked oligosaccharides begins on the cytosolic side of the endoplasmic reticulum membrane and finishes in its lumen. The sequential addition of sugars to dolichol pyrophosphate produces dolichol-linked oligosaccharides containing fourteen sugars, including two GlcNAcs, nine mannoses and three glucoses. Once assembled, the oligosaccharide is transferred from the lipid to nascent proteins by oligosaccharyltransferases. Catalyzes, on the cytoplasmic face of the endoplasmic reticulum, the addition of the fourth and fifth mannose residues to the dolichol-linked oligosaccharide chain, to produce Man(5)GlcNAc(2)-PP-dolichol core oligosaccharide.</text>
</comment>
<dbReference type="OrthoDB" id="2276068at2759"/>
<evidence type="ECO:0000256" key="2">
    <source>
        <dbReference type="ARBA" id="ARBA00004922"/>
    </source>
</evidence>
<evidence type="ECO:0000259" key="14">
    <source>
        <dbReference type="Pfam" id="PF15924"/>
    </source>
</evidence>
<dbReference type="GO" id="GO:0006487">
    <property type="term" value="P:protein N-linked glycosylation"/>
    <property type="evidence" value="ECO:0007669"/>
    <property type="project" value="TreeGrafter"/>
</dbReference>
<evidence type="ECO:0000313" key="15">
    <source>
        <dbReference type="EMBL" id="CAA7261541.1"/>
    </source>
</evidence>
<keyword evidence="8 12" id="KW-0256">Endoplasmic reticulum</keyword>
<evidence type="ECO:0000259" key="13">
    <source>
        <dbReference type="Pfam" id="PF00534"/>
    </source>
</evidence>
<accession>A0A8S0VXX6</accession>
<dbReference type="PANTHER" id="PTHR45919:SF1">
    <property type="entry name" value="GDP-MAN:MAN(3)GLCNAC(2)-PP-DOL ALPHA-1,2-MANNOSYLTRANSFERASE"/>
    <property type="match status" value="1"/>
</dbReference>
<comment type="similarity">
    <text evidence="12">Belongs to the glycosyltransferase group 1 family. Glycosyltransferase 4 subfamily.</text>
</comment>
<dbReference type="GO" id="GO:0005789">
    <property type="term" value="C:endoplasmic reticulum membrane"/>
    <property type="evidence" value="ECO:0007669"/>
    <property type="project" value="UniProtKB-SubCell"/>
</dbReference>
<dbReference type="GO" id="GO:0004377">
    <property type="term" value="F:GDP-Man:Man(3)GlcNAc(2)-PP-Dol alpha-1,2-mannosyltransferase activity"/>
    <property type="evidence" value="ECO:0007669"/>
    <property type="project" value="UniProtKB-UniRule"/>
</dbReference>
<keyword evidence="16" id="KW-1185">Reference proteome</keyword>